<protein>
    <recommendedName>
        <fullName evidence="1">AAA+ ATPase domain-containing protein</fullName>
    </recommendedName>
</protein>
<evidence type="ECO:0000313" key="3">
    <source>
        <dbReference type="Proteomes" id="UP000178759"/>
    </source>
</evidence>
<gene>
    <name evidence="2" type="ORF">A3A79_03505</name>
</gene>
<dbReference type="Pfam" id="PF00004">
    <property type="entry name" value="AAA"/>
    <property type="match status" value="1"/>
</dbReference>
<dbReference type="GO" id="GO:0005524">
    <property type="term" value="F:ATP binding"/>
    <property type="evidence" value="ECO:0007669"/>
    <property type="project" value="InterPro"/>
</dbReference>
<reference evidence="2 3" key="1">
    <citation type="journal article" date="2016" name="Nat. Commun.">
        <title>Thousands of microbial genomes shed light on interconnected biogeochemical processes in an aquifer system.</title>
        <authorList>
            <person name="Anantharaman K."/>
            <person name="Brown C.T."/>
            <person name="Hug L.A."/>
            <person name="Sharon I."/>
            <person name="Castelle C.J."/>
            <person name="Probst A.J."/>
            <person name="Thomas B.C."/>
            <person name="Singh A."/>
            <person name="Wilkins M.J."/>
            <person name="Karaoz U."/>
            <person name="Brodie E.L."/>
            <person name="Williams K.H."/>
            <person name="Hubbard S.S."/>
            <person name="Banfield J.F."/>
        </authorList>
    </citation>
    <scope>NUCLEOTIDE SEQUENCE [LARGE SCALE GENOMIC DNA]</scope>
</reference>
<dbReference type="InterPro" id="IPR003959">
    <property type="entry name" value="ATPase_AAA_core"/>
</dbReference>
<proteinExistence type="predicted"/>
<accession>A0A1F6AIX7</accession>
<dbReference type="PANTHER" id="PTHR43718:SF2">
    <property type="entry name" value="LON PROTEASE HOMOLOG, MITOCHONDRIAL"/>
    <property type="match status" value="1"/>
</dbReference>
<name>A0A1F6AIX7_9BACT</name>
<dbReference type="Pfam" id="PF22667">
    <property type="entry name" value="Lon_lid"/>
    <property type="match status" value="1"/>
</dbReference>
<dbReference type="GO" id="GO:0006515">
    <property type="term" value="P:protein quality control for misfolded or incompletely synthesized proteins"/>
    <property type="evidence" value="ECO:0007669"/>
    <property type="project" value="TreeGrafter"/>
</dbReference>
<sequence>MSKLIDEVASLKQKITEAHISKDLEIRVMGNLEEIERLENDITARVHVEQMLNYIEWVVNLPWNQRTTDILDLSKAKEILEKNHYGLKPVKERILEYLAVLKLNLGRAKEKEDETKLSHAILARRAPILCLVGLVGTGKTTLAKSIAQAMNRRFVRIPFGGMSDALDLRGQSRVRPDAEIGLVLKALRFAGSKNPVMLLDEIDRVAEASRGDIMGVLVELLDPEQNQAFTDHYLDFPFDLSEVLFIATANNTTNIATAVLDRLEPIQMPSYTDEEKIKIARDYVLPTLLHESGLTPQNLQIDETIWPKLVRPLGFDAGIRSLERTLNSLTRKVARMIVEGKGKSFRVSENNIKEFIESY</sequence>
<comment type="caution">
    <text evidence="2">The sequence shown here is derived from an EMBL/GenBank/DDBJ whole genome shotgun (WGS) entry which is preliminary data.</text>
</comment>
<dbReference type="SUPFAM" id="SSF52540">
    <property type="entry name" value="P-loop containing nucleoside triphosphate hydrolases"/>
    <property type="match status" value="1"/>
</dbReference>
<dbReference type="Gene3D" id="3.40.50.300">
    <property type="entry name" value="P-loop containing nucleotide triphosphate hydrolases"/>
    <property type="match status" value="1"/>
</dbReference>
<dbReference type="Gene3D" id="1.10.8.60">
    <property type="match status" value="1"/>
</dbReference>
<organism evidence="2 3">
    <name type="scientific">Candidatus Gottesmanbacteria bacterium RIFCSPLOWO2_01_FULL_43_11b</name>
    <dbReference type="NCBI Taxonomy" id="1798392"/>
    <lineage>
        <taxon>Bacteria</taxon>
        <taxon>Candidatus Gottesmaniibacteriota</taxon>
    </lineage>
</organism>
<dbReference type="STRING" id="1798392.A3A79_03505"/>
<evidence type="ECO:0000313" key="2">
    <source>
        <dbReference type="EMBL" id="OGG24227.1"/>
    </source>
</evidence>
<dbReference type="AlphaFoldDB" id="A0A1F6AIX7"/>
<dbReference type="Proteomes" id="UP000178759">
    <property type="component" value="Unassembled WGS sequence"/>
</dbReference>
<feature type="domain" description="AAA+ ATPase" evidence="1">
    <location>
        <begin position="125"/>
        <end position="273"/>
    </location>
</feature>
<dbReference type="GO" id="GO:0004176">
    <property type="term" value="F:ATP-dependent peptidase activity"/>
    <property type="evidence" value="ECO:0007669"/>
    <property type="project" value="InterPro"/>
</dbReference>
<dbReference type="PANTHER" id="PTHR43718">
    <property type="entry name" value="LON PROTEASE"/>
    <property type="match status" value="1"/>
</dbReference>
<dbReference type="EMBL" id="MFJV01000001">
    <property type="protein sequence ID" value="OGG24227.1"/>
    <property type="molecule type" value="Genomic_DNA"/>
</dbReference>
<evidence type="ECO:0000259" key="1">
    <source>
        <dbReference type="SMART" id="SM00382"/>
    </source>
</evidence>
<dbReference type="GO" id="GO:0016887">
    <property type="term" value="F:ATP hydrolysis activity"/>
    <property type="evidence" value="ECO:0007669"/>
    <property type="project" value="InterPro"/>
</dbReference>
<dbReference type="InterPro" id="IPR054594">
    <property type="entry name" value="Lon_lid"/>
</dbReference>
<dbReference type="InterPro" id="IPR027417">
    <property type="entry name" value="P-loop_NTPase"/>
</dbReference>
<dbReference type="GO" id="GO:0004252">
    <property type="term" value="F:serine-type endopeptidase activity"/>
    <property type="evidence" value="ECO:0007669"/>
    <property type="project" value="InterPro"/>
</dbReference>
<dbReference type="InterPro" id="IPR003593">
    <property type="entry name" value="AAA+_ATPase"/>
</dbReference>
<dbReference type="InterPro" id="IPR027065">
    <property type="entry name" value="Lon_Prtase"/>
</dbReference>
<dbReference type="SMART" id="SM00382">
    <property type="entry name" value="AAA"/>
    <property type="match status" value="1"/>
</dbReference>